<dbReference type="RefSeq" id="WP_073048004.1">
    <property type="nucleotide sequence ID" value="NZ_FQZL01000006.1"/>
</dbReference>
<evidence type="ECO:0000313" key="6">
    <source>
        <dbReference type="EMBL" id="SHI74609.1"/>
    </source>
</evidence>
<comment type="function">
    <text evidence="5">Catalyzes the conversion of GlcNAc-PP-undecaprenol into ManNAc-GlcNAc-PP-undecaprenol, the first committed lipid intermediate in the de novo synthesis of teichoic acid.</text>
</comment>
<dbReference type="GO" id="GO:0047244">
    <property type="term" value="F:N-acetylglucosaminyldiphosphoundecaprenol N-acetyl-beta-D-mannosaminyltransferase activity"/>
    <property type="evidence" value="ECO:0007669"/>
    <property type="project" value="UniProtKB-UniRule"/>
</dbReference>
<comment type="catalytic activity">
    <reaction evidence="5">
        <text>UDP-N-acetyl-alpha-D-mannosamine + N-acetyl-alpha-D-glucosaminyl-di-trans,octa-cis-undecaprenyl diphosphate = N-acetyl-beta-D-mannosaminyl-(1-&gt;4)-N-acetyl-alpha-D-glucosaminyl di-trans,octa-cis-undecaprenyl diphosphate + UDP + H(+)</text>
        <dbReference type="Rhea" id="RHEA:16053"/>
        <dbReference type="ChEBI" id="CHEBI:15378"/>
        <dbReference type="ChEBI" id="CHEBI:58223"/>
        <dbReference type="ChEBI" id="CHEBI:62959"/>
        <dbReference type="ChEBI" id="CHEBI:68623"/>
        <dbReference type="ChEBI" id="CHEBI:132210"/>
        <dbReference type="EC" id="2.4.1.187"/>
    </reaction>
</comment>
<organism evidence="6 7">
    <name type="scientific">Dethiosulfatibacter aminovorans DSM 17477</name>
    <dbReference type="NCBI Taxonomy" id="1121476"/>
    <lineage>
        <taxon>Bacteria</taxon>
        <taxon>Bacillati</taxon>
        <taxon>Bacillota</taxon>
        <taxon>Tissierellia</taxon>
        <taxon>Dethiosulfatibacter</taxon>
    </lineage>
</organism>
<dbReference type="GO" id="GO:0019350">
    <property type="term" value="P:teichoic acid biosynthetic process"/>
    <property type="evidence" value="ECO:0007669"/>
    <property type="project" value="UniProtKB-UniRule"/>
</dbReference>
<dbReference type="STRING" id="1121476.SAMN02745751_00980"/>
<comment type="similarity">
    <text evidence="5">Belongs to the glycosyltransferase 26 family. TagA/TarA subfamily.</text>
</comment>
<dbReference type="HAMAP" id="MF_02070">
    <property type="entry name" value="TagA_TarA"/>
    <property type="match status" value="1"/>
</dbReference>
<dbReference type="InterPro" id="IPR034714">
    <property type="entry name" value="TagA_TarA"/>
</dbReference>
<dbReference type="OrthoDB" id="9771846at2"/>
<proteinExistence type="inferred from homology"/>
<keyword evidence="3 5" id="KW-0777">Teichoic acid biosynthesis</keyword>
<comment type="pathway">
    <text evidence="5">Cell wall biogenesis; teichoic acid biosynthesis.</text>
</comment>
<reference evidence="6 7" key="1">
    <citation type="submission" date="2016-11" db="EMBL/GenBank/DDBJ databases">
        <authorList>
            <person name="Jaros S."/>
            <person name="Januszkiewicz K."/>
            <person name="Wedrychowicz H."/>
        </authorList>
    </citation>
    <scope>NUCLEOTIDE SEQUENCE [LARGE SCALE GENOMIC DNA]</scope>
    <source>
        <strain evidence="6 7">DSM 17477</strain>
    </source>
</reference>
<dbReference type="PANTHER" id="PTHR34136">
    <property type="match status" value="1"/>
</dbReference>
<gene>
    <name evidence="6" type="ORF">SAMN02745751_00980</name>
</gene>
<dbReference type="InterPro" id="IPR004629">
    <property type="entry name" value="WecG_TagA_CpsF"/>
</dbReference>
<evidence type="ECO:0000256" key="4">
    <source>
        <dbReference type="ARBA" id="ARBA00023316"/>
    </source>
</evidence>
<keyword evidence="2 5" id="KW-0808">Transferase</keyword>
<evidence type="ECO:0000313" key="7">
    <source>
        <dbReference type="Proteomes" id="UP000184052"/>
    </source>
</evidence>
<dbReference type="AlphaFoldDB" id="A0A1M6DNA9"/>
<evidence type="ECO:0000256" key="5">
    <source>
        <dbReference type="HAMAP-Rule" id="MF_02070"/>
    </source>
</evidence>
<dbReference type="CDD" id="cd06533">
    <property type="entry name" value="Glyco_transf_WecG_TagA"/>
    <property type="match status" value="1"/>
</dbReference>
<keyword evidence="1 5" id="KW-0328">Glycosyltransferase</keyword>
<protein>
    <recommendedName>
        <fullName evidence="5">N-acetylglucosaminyldiphosphoundecaprenol N-acetyl-beta-D-mannosaminyltransferase</fullName>
        <ecNumber evidence="5">2.4.1.187</ecNumber>
    </recommendedName>
    <alternativeName>
        <fullName evidence="5">N-acetylmannosaminyltransferase</fullName>
    </alternativeName>
    <alternativeName>
        <fullName evidence="5">UDP-N-acetylmannosamine transferase</fullName>
    </alternativeName>
    <alternativeName>
        <fullName evidence="5">UDP-N-acetylmannosamine:N-acetylglucosaminyl pyrophosphorylundecaprenol N-acetylmannosaminyltransferase</fullName>
    </alternativeName>
</protein>
<accession>A0A1M6DNA9</accession>
<dbReference type="NCBIfam" id="TIGR00696">
    <property type="entry name" value="wecG_tagA_cpsF"/>
    <property type="match status" value="1"/>
</dbReference>
<keyword evidence="4 5" id="KW-0961">Cell wall biogenesis/degradation</keyword>
<dbReference type="GO" id="GO:0071555">
    <property type="term" value="P:cell wall organization"/>
    <property type="evidence" value="ECO:0007669"/>
    <property type="project" value="UniProtKB-KW"/>
</dbReference>
<keyword evidence="7" id="KW-1185">Reference proteome</keyword>
<sequence>MNKISIMDVSINNVTKAEAGEKIRNRLEKGGDGIFTIFTPNTEIVMLCNDDSELKRIINKGSMVLPDGIGLIYASRIKRLPLKERVTGFDTSVEILTIAAEKGYKVFLLGGAPGVAEKASANIRKKFGDIICGYQHGYFKGQHIGHADHQEERAIINRINDLKPDIVFVGLGSPKQEKWIDYHGNNLNANLVIGNGGTIDVLSGNVKRAPQFYQNLGLEWLYRLVSDPKRIKRQILLPVFMLKILFGPKDIVKSNN</sequence>
<name>A0A1M6DNA9_9FIRM</name>
<evidence type="ECO:0000256" key="1">
    <source>
        <dbReference type="ARBA" id="ARBA00022676"/>
    </source>
</evidence>
<dbReference type="UniPathway" id="UPA00632"/>
<dbReference type="EMBL" id="FQZL01000006">
    <property type="protein sequence ID" value="SHI74609.1"/>
    <property type="molecule type" value="Genomic_DNA"/>
</dbReference>
<evidence type="ECO:0000256" key="2">
    <source>
        <dbReference type="ARBA" id="ARBA00022679"/>
    </source>
</evidence>
<dbReference type="PANTHER" id="PTHR34136:SF1">
    <property type="entry name" value="UDP-N-ACETYL-D-MANNOSAMINURONIC ACID TRANSFERASE"/>
    <property type="match status" value="1"/>
</dbReference>
<dbReference type="Proteomes" id="UP000184052">
    <property type="component" value="Unassembled WGS sequence"/>
</dbReference>
<dbReference type="EC" id="2.4.1.187" evidence="5"/>
<dbReference type="Pfam" id="PF03808">
    <property type="entry name" value="Glyco_tran_WecG"/>
    <property type="match status" value="1"/>
</dbReference>
<evidence type="ECO:0000256" key="3">
    <source>
        <dbReference type="ARBA" id="ARBA00022944"/>
    </source>
</evidence>